<dbReference type="EMBL" id="JACCJB010000009">
    <property type="protein sequence ID" value="KAF6224105.1"/>
    <property type="molecule type" value="Genomic_DNA"/>
</dbReference>
<feature type="transmembrane region" description="Helical" evidence="6">
    <location>
        <begin position="168"/>
        <end position="189"/>
    </location>
</feature>
<gene>
    <name evidence="7" type="ORF">HO133_010679</name>
</gene>
<dbReference type="InterPro" id="IPR017974">
    <property type="entry name" value="Claudin_CS"/>
</dbReference>
<keyword evidence="8" id="KW-1185">Reference proteome</keyword>
<dbReference type="InterPro" id="IPR009571">
    <property type="entry name" value="SUR7/Rim9-like_fungi"/>
</dbReference>
<sequence>MALPAFVSNHRSRKVPQEKSTAHISPSSSGLSPNNDALHPSPSTVRAATRTRLIFSLLTSLLFLIALVFLILVEVGNTNAHRAVVGSIYFLKLDLSHIIPQAVPQATLINSIARTLGLHDFYQVGLWNYCEGYGSGITDCSKPQTLYWFNPVEIILNQLLAGATTSHWMFALFLTGVSTCFVSIFLTPLSIYTRWATFPIAIFAFLSALTTTAASIIATVMFIIFEKVIHSAEGEVNIVPEIGVKMFAFMLVLLLCQQARREARKEDWAGKSVERARRSAAS</sequence>
<dbReference type="GO" id="GO:0031505">
    <property type="term" value="P:fungal-type cell wall organization"/>
    <property type="evidence" value="ECO:0007669"/>
    <property type="project" value="TreeGrafter"/>
</dbReference>
<dbReference type="PANTHER" id="PTHR28019:SF2">
    <property type="entry name" value="CELL MEMBRANE PROTEIN YLR413W-RELATED"/>
    <property type="match status" value="1"/>
</dbReference>
<dbReference type="AlphaFoldDB" id="A0A8H6FD97"/>
<evidence type="ECO:0000256" key="2">
    <source>
        <dbReference type="ARBA" id="ARBA00022692"/>
    </source>
</evidence>
<organism evidence="7 8">
    <name type="scientific">Letharia lupina</name>
    <dbReference type="NCBI Taxonomy" id="560253"/>
    <lineage>
        <taxon>Eukaryota</taxon>
        <taxon>Fungi</taxon>
        <taxon>Dikarya</taxon>
        <taxon>Ascomycota</taxon>
        <taxon>Pezizomycotina</taxon>
        <taxon>Lecanoromycetes</taxon>
        <taxon>OSLEUM clade</taxon>
        <taxon>Lecanoromycetidae</taxon>
        <taxon>Lecanorales</taxon>
        <taxon>Lecanorineae</taxon>
        <taxon>Parmeliaceae</taxon>
        <taxon>Letharia</taxon>
    </lineage>
</organism>
<comment type="caution">
    <text evidence="7">The sequence shown here is derived from an EMBL/GenBank/DDBJ whole genome shotgun (WGS) entry which is preliminary data.</text>
</comment>
<feature type="transmembrane region" description="Helical" evidence="6">
    <location>
        <begin position="53"/>
        <end position="73"/>
    </location>
</feature>
<comment type="subcellular location">
    <subcellularLocation>
        <location evidence="1">Membrane</location>
        <topology evidence="1">Multi-pass membrane protein</topology>
    </subcellularLocation>
</comment>
<keyword evidence="3 6" id="KW-1133">Transmembrane helix</keyword>
<evidence type="ECO:0000256" key="4">
    <source>
        <dbReference type="ARBA" id="ARBA00023136"/>
    </source>
</evidence>
<keyword evidence="4 6" id="KW-0472">Membrane</keyword>
<evidence type="ECO:0000256" key="3">
    <source>
        <dbReference type="ARBA" id="ARBA00022989"/>
    </source>
</evidence>
<dbReference type="PROSITE" id="PS01346">
    <property type="entry name" value="CLAUDIN"/>
    <property type="match status" value="1"/>
</dbReference>
<proteinExistence type="predicted"/>
<accession>A0A8H6FD97</accession>
<dbReference type="RefSeq" id="XP_037153165.1">
    <property type="nucleotide sequence ID" value="XM_037301531.1"/>
</dbReference>
<reference evidence="7 8" key="1">
    <citation type="journal article" date="2020" name="Genomics">
        <title>Complete, high-quality genomes from long-read metagenomic sequencing of two wolf lichen thalli reveals enigmatic genome architecture.</title>
        <authorList>
            <person name="McKenzie S.K."/>
            <person name="Walston R.F."/>
            <person name="Allen J.L."/>
        </authorList>
    </citation>
    <scope>NUCLEOTIDE SEQUENCE [LARGE SCALE GENOMIC DNA]</scope>
    <source>
        <strain evidence="7">WasteWater1</strain>
    </source>
</reference>
<name>A0A8H6FD97_9LECA</name>
<evidence type="ECO:0000313" key="7">
    <source>
        <dbReference type="EMBL" id="KAF6224105.1"/>
    </source>
</evidence>
<dbReference type="Pfam" id="PF06687">
    <property type="entry name" value="SUR7"/>
    <property type="match status" value="1"/>
</dbReference>
<feature type="compositionally biased region" description="Polar residues" evidence="5">
    <location>
        <begin position="22"/>
        <end position="42"/>
    </location>
</feature>
<dbReference type="Proteomes" id="UP000593566">
    <property type="component" value="Unassembled WGS sequence"/>
</dbReference>
<dbReference type="GeneID" id="59339069"/>
<feature type="transmembrane region" description="Helical" evidence="6">
    <location>
        <begin position="201"/>
        <end position="225"/>
    </location>
</feature>
<protein>
    <submittedName>
        <fullName evidence="7">Uncharacterized protein</fullName>
    </submittedName>
</protein>
<evidence type="ECO:0000313" key="8">
    <source>
        <dbReference type="Proteomes" id="UP000593566"/>
    </source>
</evidence>
<evidence type="ECO:0000256" key="1">
    <source>
        <dbReference type="ARBA" id="ARBA00004141"/>
    </source>
</evidence>
<keyword evidence="2 6" id="KW-0812">Transmembrane</keyword>
<dbReference type="GO" id="GO:0005886">
    <property type="term" value="C:plasma membrane"/>
    <property type="evidence" value="ECO:0007669"/>
    <property type="project" value="InterPro"/>
</dbReference>
<feature type="transmembrane region" description="Helical" evidence="6">
    <location>
        <begin position="237"/>
        <end position="256"/>
    </location>
</feature>
<feature type="region of interest" description="Disordered" evidence="5">
    <location>
        <begin position="1"/>
        <end position="42"/>
    </location>
</feature>
<dbReference type="InterPro" id="IPR052413">
    <property type="entry name" value="SUR7_domain"/>
</dbReference>
<dbReference type="PANTHER" id="PTHR28019">
    <property type="entry name" value="CELL MEMBRANE PROTEIN YLR413W-RELATED"/>
    <property type="match status" value="1"/>
</dbReference>
<evidence type="ECO:0000256" key="6">
    <source>
        <dbReference type="SAM" id="Phobius"/>
    </source>
</evidence>
<evidence type="ECO:0000256" key="5">
    <source>
        <dbReference type="SAM" id="MobiDB-lite"/>
    </source>
</evidence>
<dbReference type="GO" id="GO:0051285">
    <property type="term" value="C:cell cortex of cell tip"/>
    <property type="evidence" value="ECO:0007669"/>
    <property type="project" value="TreeGrafter"/>
</dbReference>